<organism evidence="8 9">
    <name type="scientific">Methanimicrococcus blatticola</name>
    <dbReference type="NCBI Taxonomy" id="91560"/>
    <lineage>
        <taxon>Archaea</taxon>
        <taxon>Methanobacteriati</taxon>
        <taxon>Methanobacteriota</taxon>
        <taxon>Stenosarchaea group</taxon>
        <taxon>Methanomicrobia</taxon>
        <taxon>Methanosarcinales</taxon>
        <taxon>Methanosarcinaceae</taxon>
        <taxon>Methanimicrococcus</taxon>
    </lineage>
</organism>
<dbReference type="SUPFAM" id="SSF69065">
    <property type="entry name" value="RNase III domain-like"/>
    <property type="match status" value="1"/>
</dbReference>
<feature type="domain" description="DRBM" evidence="6">
    <location>
        <begin position="173"/>
        <end position="250"/>
    </location>
</feature>
<keyword evidence="9" id="KW-1185">Reference proteome</keyword>
<feature type="domain" description="RNase III" evidence="7">
    <location>
        <begin position="33"/>
        <end position="146"/>
    </location>
</feature>
<evidence type="ECO:0000256" key="5">
    <source>
        <dbReference type="ARBA" id="ARBA00022884"/>
    </source>
</evidence>
<keyword evidence="2" id="KW-0540">Nuclease</keyword>
<evidence type="ECO:0000259" key="7">
    <source>
        <dbReference type="PROSITE" id="PS50142"/>
    </source>
</evidence>
<sequence length="257" mass="29477">MIMEKNEKKLTRLNSQLIREDEEMKRRDSFEALKEFEAEIGYSFDNLSLLQEARIQASNKRTAFFGDAVLDFIVSEFLFKNFAELEQGQLTNLKSHLVCDEKLEKIVKKNEWDEYLIVEKGISGKSKKMNSTFLEAVVGAVYLDGGLQSTEDFVCRFIVNRREAEKSMKSLISPKVKLYEFCQQHYTGFRPESFLVSEEGPPHDKTFVMGYILPKAITGLKTDITGEGTGKTKSDAETQAADKINRRLIRIGIMERE</sequence>
<dbReference type="EMBL" id="SNYS01000006">
    <property type="protein sequence ID" value="TDQ70263.1"/>
    <property type="molecule type" value="Genomic_DNA"/>
</dbReference>
<gene>
    <name evidence="8" type="ORF">C7391_0605</name>
</gene>
<dbReference type="PROSITE" id="PS50142">
    <property type="entry name" value="RNASE_3_2"/>
    <property type="match status" value="1"/>
</dbReference>
<dbReference type="Proteomes" id="UP000294855">
    <property type="component" value="Unassembled WGS sequence"/>
</dbReference>
<dbReference type="GO" id="GO:0006364">
    <property type="term" value="P:rRNA processing"/>
    <property type="evidence" value="ECO:0007669"/>
    <property type="project" value="InterPro"/>
</dbReference>
<proteinExistence type="inferred from homology"/>
<dbReference type="GO" id="GO:0004525">
    <property type="term" value="F:ribonuclease III activity"/>
    <property type="evidence" value="ECO:0007669"/>
    <property type="project" value="InterPro"/>
</dbReference>
<dbReference type="PROSITE" id="PS50137">
    <property type="entry name" value="DS_RBD"/>
    <property type="match status" value="1"/>
</dbReference>
<dbReference type="PANTHER" id="PTHR11207">
    <property type="entry name" value="RIBONUCLEASE III"/>
    <property type="match status" value="1"/>
</dbReference>
<dbReference type="Pfam" id="PF14622">
    <property type="entry name" value="Ribonucleas_3_3"/>
    <property type="match status" value="1"/>
</dbReference>
<evidence type="ECO:0000313" key="9">
    <source>
        <dbReference type="Proteomes" id="UP000294855"/>
    </source>
</evidence>
<evidence type="ECO:0000313" key="8">
    <source>
        <dbReference type="EMBL" id="TDQ70263.1"/>
    </source>
</evidence>
<dbReference type="Gene3D" id="3.30.160.20">
    <property type="match status" value="1"/>
</dbReference>
<evidence type="ECO:0000256" key="1">
    <source>
        <dbReference type="ARBA" id="ARBA00010183"/>
    </source>
</evidence>
<dbReference type="HAMAP" id="MF_00104">
    <property type="entry name" value="RNase_III"/>
    <property type="match status" value="1"/>
</dbReference>
<dbReference type="InterPro" id="IPR014720">
    <property type="entry name" value="dsRBD_dom"/>
</dbReference>
<dbReference type="CDD" id="cd00593">
    <property type="entry name" value="RIBOc"/>
    <property type="match status" value="1"/>
</dbReference>
<keyword evidence="5" id="KW-0694">RNA-binding</keyword>
<dbReference type="SMART" id="SM00535">
    <property type="entry name" value="RIBOc"/>
    <property type="match status" value="1"/>
</dbReference>
<comment type="similarity">
    <text evidence="1">Belongs to the ribonuclease III family.</text>
</comment>
<dbReference type="Pfam" id="PF00035">
    <property type="entry name" value="dsrm"/>
    <property type="match status" value="1"/>
</dbReference>
<accession>A0A484F7G7</accession>
<evidence type="ECO:0000256" key="2">
    <source>
        <dbReference type="ARBA" id="ARBA00022722"/>
    </source>
</evidence>
<name>A0A484F7G7_9EURY</name>
<dbReference type="InterPro" id="IPR000999">
    <property type="entry name" value="RNase_III_dom"/>
</dbReference>
<comment type="caution">
    <text evidence="8">The sequence shown here is derived from an EMBL/GenBank/DDBJ whole genome shotgun (WGS) entry which is preliminary data.</text>
</comment>
<dbReference type="GO" id="GO:0003725">
    <property type="term" value="F:double-stranded RNA binding"/>
    <property type="evidence" value="ECO:0007669"/>
    <property type="project" value="TreeGrafter"/>
</dbReference>
<dbReference type="Gene3D" id="1.10.1520.10">
    <property type="entry name" value="Ribonuclease III domain"/>
    <property type="match status" value="1"/>
</dbReference>
<reference evidence="8 9" key="1">
    <citation type="submission" date="2019-03" db="EMBL/GenBank/DDBJ databases">
        <title>Genomic Encyclopedia of Type Strains, Phase IV (KMG-IV): sequencing the most valuable type-strain genomes for metagenomic binning, comparative biology and taxonomic classification.</title>
        <authorList>
            <person name="Goeker M."/>
        </authorList>
    </citation>
    <scope>NUCLEOTIDE SEQUENCE [LARGE SCALE GENOMIC DNA]</scope>
    <source>
        <strain evidence="8 9">DSM 13328</strain>
    </source>
</reference>
<dbReference type="AlphaFoldDB" id="A0A484F7G7"/>
<evidence type="ECO:0000256" key="3">
    <source>
        <dbReference type="ARBA" id="ARBA00022759"/>
    </source>
</evidence>
<evidence type="ECO:0000259" key="6">
    <source>
        <dbReference type="PROSITE" id="PS50137"/>
    </source>
</evidence>
<protein>
    <submittedName>
        <fullName evidence="8">Ribonuclease-3</fullName>
    </submittedName>
</protein>
<evidence type="ECO:0000256" key="4">
    <source>
        <dbReference type="ARBA" id="ARBA00022801"/>
    </source>
</evidence>
<dbReference type="PANTHER" id="PTHR11207:SF0">
    <property type="entry name" value="RIBONUCLEASE 3"/>
    <property type="match status" value="1"/>
</dbReference>
<dbReference type="GO" id="GO:0010468">
    <property type="term" value="P:regulation of gene expression"/>
    <property type="evidence" value="ECO:0007669"/>
    <property type="project" value="TreeGrafter"/>
</dbReference>
<dbReference type="InterPro" id="IPR036389">
    <property type="entry name" value="RNase_III_sf"/>
</dbReference>
<dbReference type="SUPFAM" id="SSF54768">
    <property type="entry name" value="dsRNA-binding domain-like"/>
    <property type="match status" value="1"/>
</dbReference>
<dbReference type="InterPro" id="IPR011907">
    <property type="entry name" value="RNase_III"/>
</dbReference>
<dbReference type="CDD" id="cd10845">
    <property type="entry name" value="DSRM_RNAse_III_family"/>
    <property type="match status" value="1"/>
</dbReference>
<keyword evidence="4" id="KW-0378">Hydrolase</keyword>
<dbReference type="SMART" id="SM00358">
    <property type="entry name" value="DSRM"/>
    <property type="match status" value="1"/>
</dbReference>
<keyword evidence="3" id="KW-0255">Endonuclease</keyword>